<proteinExistence type="predicted"/>
<evidence type="ECO:0000313" key="2">
    <source>
        <dbReference type="Proteomes" id="UP000002772"/>
    </source>
</evidence>
<dbReference type="AlphaFoldDB" id="F8N598"/>
<dbReference type="EMBL" id="GL945016">
    <property type="protein sequence ID" value="EGN58263.1"/>
    <property type="molecule type" value="Genomic_DNA"/>
</dbReference>
<dbReference type="RefSeq" id="WP_007572170.1">
    <property type="nucleotide sequence ID" value="NZ_BPTS01000003.1"/>
</dbReference>
<reference evidence="2" key="1">
    <citation type="journal article" date="2011" name="Stand. Genomic Sci.">
        <title>Non-contiguous finished genome sequence of the opportunistic oral pathogen Prevotella multisaccharivorax type strain (PPPA20).</title>
        <authorList>
            <person name="Pati A."/>
            <person name="Gronow S."/>
            <person name="Lu M."/>
            <person name="Lapidus A."/>
            <person name="Nolan M."/>
            <person name="Lucas S."/>
            <person name="Hammon N."/>
            <person name="Deshpande S."/>
            <person name="Cheng J.F."/>
            <person name="Tapia R."/>
            <person name="Han C."/>
            <person name="Goodwin L."/>
            <person name="Pitluck S."/>
            <person name="Liolios K."/>
            <person name="Pagani I."/>
            <person name="Mavromatis K."/>
            <person name="Mikhailova N."/>
            <person name="Huntemann M."/>
            <person name="Chen A."/>
            <person name="Palaniappan K."/>
            <person name="Land M."/>
            <person name="Hauser L."/>
            <person name="Detter J.C."/>
            <person name="Brambilla E.M."/>
            <person name="Rohde M."/>
            <person name="Goker M."/>
            <person name="Woyke T."/>
            <person name="Bristow J."/>
            <person name="Eisen J.A."/>
            <person name="Markowitz V."/>
            <person name="Hugenholtz P."/>
            <person name="Kyrpides N.C."/>
            <person name="Klenk H.P."/>
            <person name="Ivanova N."/>
        </authorList>
    </citation>
    <scope>NUCLEOTIDE SEQUENCE [LARGE SCALE GENOMIC DNA]</scope>
    <source>
        <strain evidence="2">DSM 17128</strain>
    </source>
</reference>
<dbReference type="Proteomes" id="UP000002772">
    <property type="component" value="Unassembled WGS sequence"/>
</dbReference>
<organism evidence="1 2">
    <name type="scientific">Hallella multisaccharivorax DSM 17128</name>
    <dbReference type="NCBI Taxonomy" id="688246"/>
    <lineage>
        <taxon>Bacteria</taxon>
        <taxon>Pseudomonadati</taxon>
        <taxon>Bacteroidota</taxon>
        <taxon>Bacteroidia</taxon>
        <taxon>Bacteroidales</taxon>
        <taxon>Prevotellaceae</taxon>
        <taxon>Hallella</taxon>
    </lineage>
</organism>
<evidence type="ECO:0000313" key="1">
    <source>
        <dbReference type="EMBL" id="EGN58263.1"/>
    </source>
</evidence>
<protein>
    <submittedName>
        <fullName evidence="1">Uncharacterized protein</fullName>
    </submittedName>
</protein>
<keyword evidence="2" id="KW-1185">Reference proteome</keyword>
<dbReference type="STRING" id="688246.Premu_0059"/>
<accession>F8N598</accession>
<sequence>MNKMDAFLVANKRNYFDRLFDVKMSDEDFMKALYSLKNENLSAIVKGANYFPIIGEEGDCRHIESGSLYISYHYSMYLLLPILFYKMGIPLTVFAANQDAFPSLEGIEYYGSNDTFVYLKMRNDLQAGKAVLIYADAYTGNSKTYMQSSFLRKTLRIESSLMKFAQRVKNKYFIISEGVMSWNLVANIYSFPKDNDIKAWSDKYVSILEQHVRKHPKLWLQWSIIERMIPNENDVSTMKNRTLAWKLIIGHYKKRNFNRNRYVVYEEEKISYLLDMLTYHTFQISETIRKYLSSGRYSIENMMSILPREDIRFLISNSVMI</sequence>
<dbReference type="HOGENOM" id="CLU_865607_0_0_10"/>
<name>F8N598_9BACT</name>
<gene>
    <name evidence="1" type="ORF">Premu_0059</name>
</gene>